<organism evidence="1 2">
    <name type="scientific">Treponema medium</name>
    <dbReference type="NCBI Taxonomy" id="58231"/>
    <lineage>
        <taxon>Bacteria</taxon>
        <taxon>Pseudomonadati</taxon>
        <taxon>Spirochaetota</taxon>
        <taxon>Spirochaetia</taxon>
        <taxon>Spirochaetales</taxon>
        <taxon>Treponemataceae</taxon>
        <taxon>Treponema</taxon>
    </lineage>
</organism>
<accession>A0ABX7LXY8</accession>
<protein>
    <submittedName>
        <fullName evidence="1">Uncharacterized protein</fullName>
    </submittedName>
</protein>
<sequence>MRISMFLLKIYRHLLRCYTKTIHPCIVLATSFGFTETSRLIEPAASVPLLKILTISFPPGWRWLQACLRVFFSCALNLLRLFLKRLIQKLP</sequence>
<evidence type="ECO:0000313" key="1">
    <source>
        <dbReference type="EMBL" id="QSH97833.1"/>
    </source>
</evidence>
<evidence type="ECO:0000313" key="2">
    <source>
        <dbReference type="Proteomes" id="UP000663454"/>
    </source>
</evidence>
<gene>
    <name evidence="1" type="ORF">DWB79_08755</name>
</gene>
<reference evidence="1 2" key="1">
    <citation type="submission" date="2018-08" db="EMBL/GenBank/DDBJ databases">
        <authorList>
            <person name="Clegg S.R."/>
            <person name="Carter S.D."/>
            <person name="Radford A.D."/>
            <person name="Darby A."/>
            <person name="Hall N."/>
            <person name="Birtles R."/>
            <person name="Evans N.J."/>
        </authorList>
    </citation>
    <scope>NUCLEOTIDE SEQUENCE [LARGE SCALE GENOMIC DNA]</scope>
    <source>
        <strain evidence="1 2">ATCC 700293</strain>
    </source>
</reference>
<name>A0ABX7LXY8_TREMD</name>
<dbReference type="EMBL" id="CP031393">
    <property type="protein sequence ID" value="QSH97833.1"/>
    <property type="molecule type" value="Genomic_DNA"/>
</dbReference>
<dbReference type="Proteomes" id="UP000663454">
    <property type="component" value="Chromosome"/>
</dbReference>
<keyword evidence="2" id="KW-1185">Reference proteome</keyword>
<proteinExistence type="predicted"/>